<proteinExistence type="predicted"/>
<dbReference type="Proteomes" id="UP000694580">
    <property type="component" value="Chromosome 2"/>
</dbReference>
<reference evidence="1 2" key="1">
    <citation type="submission" date="2020-06" db="EMBL/GenBank/DDBJ databases">
        <authorList>
            <consortium name="Wellcome Sanger Institute Data Sharing"/>
        </authorList>
    </citation>
    <scope>NUCLEOTIDE SEQUENCE [LARGE SCALE GENOMIC DNA]</scope>
</reference>
<evidence type="ECO:0000313" key="2">
    <source>
        <dbReference type="Proteomes" id="UP000694580"/>
    </source>
</evidence>
<keyword evidence="2" id="KW-1185">Reference proteome</keyword>
<evidence type="ECO:0000313" key="1">
    <source>
        <dbReference type="Ensembl" id="ENSDCDP00010039966.1"/>
    </source>
</evidence>
<reference evidence="1" key="3">
    <citation type="submission" date="2025-09" db="UniProtKB">
        <authorList>
            <consortium name="Ensembl"/>
        </authorList>
    </citation>
    <scope>IDENTIFICATION</scope>
</reference>
<dbReference type="Ensembl" id="ENSDCDT00010049784.1">
    <property type="protein sequence ID" value="ENSDCDP00010039966.1"/>
    <property type="gene ID" value="ENSDCDG00010025596.1"/>
</dbReference>
<organism evidence="1 2">
    <name type="scientific">Denticeps clupeoides</name>
    <name type="common">denticle herring</name>
    <dbReference type="NCBI Taxonomy" id="299321"/>
    <lineage>
        <taxon>Eukaryota</taxon>
        <taxon>Metazoa</taxon>
        <taxon>Chordata</taxon>
        <taxon>Craniata</taxon>
        <taxon>Vertebrata</taxon>
        <taxon>Euteleostomi</taxon>
        <taxon>Actinopterygii</taxon>
        <taxon>Neopterygii</taxon>
        <taxon>Teleostei</taxon>
        <taxon>Clupei</taxon>
        <taxon>Clupeiformes</taxon>
        <taxon>Denticipitoidei</taxon>
        <taxon>Denticipitidae</taxon>
        <taxon>Denticeps</taxon>
    </lineage>
</organism>
<name>A0AAY4D6P0_9TELE</name>
<dbReference type="AlphaFoldDB" id="A0AAY4D6P0"/>
<reference evidence="1" key="2">
    <citation type="submission" date="2025-08" db="UniProtKB">
        <authorList>
            <consortium name="Ensembl"/>
        </authorList>
    </citation>
    <scope>IDENTIFICATION</scope>
</reference>
<accession>A0AAY4D6P0</accession>
<protein>
    <submittedName>
        <fullName evidence="1">Uncharacterized protein</fullName>
    </submittedName>
</protein>
<dbReference type="GeneTree" id="ENSGT01010000229168"/>
<sequence>MDCCRRTSPRCWSPGSVVPYRNCLCWCCTFSGTHLSVTHSIRLLIRVDASLASCGEVTVHSEGVPRAPLVRINPYFCYLQEDQEVLENQCLPLDQQYPGWTRKTYY</sequence>